<reference evidence="1 2" key="1">
    <citation type="submission" date="2019-08" db="EMBL/GenBank/DDBJ databases">
        <authorList>
            <person name="Alioto T."/>
            <person name="Alioto T."/>
            <person name="Gomez Garrido J."/>
        </authorList>
    </citation>
    <scope>NUCLEOTIDE SEQUENCE [LARGE SCALE GENOMIC DNA]</scope>
</reference>
<accession>A0A5E4MRZ7</accession>
<dbReference type="EMBL" id="CABPRJ010001033">
    <property type="protein sequence ID" value="VVC34983.1"/>
    <property type="molecule type" value="Genomic_DNA"/>
</dbReference>
<gene>
    <name evidence="1" type="ORF">CINCED_3A025817</name>
</gene>
<keyword evidence="2" id="KW-1185">Reference proteome</keyword>
<dbReference type="Proteomes" id="UP000325440">
    <property type="component" value="Unassembled WGS sequence"/>
</dbReference>
<name>A0A5E4MRZ7_9HEMI</name>
<organism evidence="1 2">
    <name type="scientific">Cinara cedri</name>
    <dbReference type="NCBI Taxonomy" id="506608"/>
    <lineage>
        <taxon>Eukaryota</taxon>
        <taxon>Metazoa</taxon>
        <taxon>Ecdysozoa</taxon>
        <taxon>Arthropoda</taxon>
        <taxon>Hexapoda</taxon>
        <taxon>Insecta</taxon>
        <taxon>Pterygota</taxon>
        <taxon>Neoptera</taxon>
        <taxon>Paraneoptera</taxon>
        <taxon>Hemiptera</taxon>
        <taxon>Sternorrhyncha</taxon>
        <taxon>Aphidomorpha</taxon>
        <taxon>Aphidoidea</taxon>
        <taxon>Aphididae</taxon>
        <taxon>Lachninae</taxon>
        <taxon>Cinara</taxon>
    </lineage>
</organism>
<protein>
    <submittedName>
        <fullName evidence="1">Uncharacterized protein</fullName>
    </submittedName>
</protein>
<evidence type="ECO:0000313" key="2">
    <source>
        <dbReference type="Proteomes" id="UP000325440"/>
    </source>
</evidence>
<proteinExistence type="predicted"/>
<sequence length="91" mass="10159">MDVFGSTLEGERNKMIDGLVATIKTLQGDTAKITYWMEIQENKFLALDQKSNEIVIKINNIETSANDLIASVITISDLDSKLSKMEKPILL</sequence>
<evidence type="ECO:0000313" key="1">
    <source>
        <dbReference type="EMBL" id="VVC34983.1"/>
    </source>
</evidence>
<dbReference type="AlphaFoldDB" id="A0A5E4MRZ7"/>
<feature type="non-terminal residue" evidence="1">
    <location>
        <position position="91"/>
    </location>
</feature>